<comment type="catalytic activity">
    <reaction evidence="1">
        <text>[protein]-peptidylproline (omega=180) = [protein]-peptidylproline (omega=0)</text>
        <dbReference type="Rhea" id="RHEA:16237"/>
        <dbReference type="Rhea" id="RHEA-COMP:10747"/>
        <dbReference type="Rhea" id="RHEA-COMP:10748"/>
        <dbReference type="ChEBI" id="CHEBI:83833"/>
        <dbReference type="ChEBI" id="CHEBI:83834"/>
        <dbReference type="EC" id="5.2.1.8"/>
    </reaction>
</comment>
<sequence length="264" mass="29984">MKLKLKLTVSSLVIALALTGCGESENKSSLVKDEKFEAYLNFKRIPLTDEKRVASALVVYNEREAISKAIEKSDLLDKSLIDVEVAEFKKQMLISRYFEAYIKKNVTPEAIKNYYNNNQDEYQNKKIHVAHILFRTNGRMSDEEKNARLLKAKEAHARLQQNEKFEDLAKEYSDDKLSAQKGGDLGWLDEGSIDPVFSRTVFAMDAGAVSEPFVTSYGYHIVKVIEAAKTTTKPFDAVKGDIAYKLKEQAKQAEMNRLKEQAKK</sequence>
<evidence type="ECO:0000256" key="1">
    <source>
        <dbReference type="ARBA" id="ARBA00000971"/>
    </source>
</evidence>
<dbReference type="Pfam" id="PF00639">
    <property type="entry name" value="Rotamase"/>
    <property type="match status" value="1"/>
</dbReference>
<evidence type="ECO:0000259" key="8">
    <source>
        <dbReference type="PROSITE" id="PS50198"/>
    </source>
</evidence>
<dbReference type="InterPro" id="IPR000297">
    <property type="entry name" value="PPIase_PpiC"/>
</dbReference>
<dbReference type="GO" id="GO:0003755">
    <property type="term" value="F:peptidyl-prolyl cis-trans isomerase activity"/>
    <property type="evidence" value="ECO:0007669"/>
    <property type="project" value="UniProtKB-KW"/>
</dbReference>
<dbReference type="PANTHER" id="PTHR47245:SF1">
    <property type="entry name" value="FOLDASE PROTEIN PRSA"/>
    <property type="match status" value="1"/>
</dbReference>
<keyword evidence="4" id="KW-0732">Signal</keyword>
<dbReference type="Gene3D" id="3.10.50.40">
    <property type="match status" value="1"/>
</dbReference>
<dbReference type="InterPro" id="IPR050245">
    <property type="entry name" value="PrsA_foldase"/>
</dbReference>
<organism evidence="9 10">
    <name type="scientific">Saccharophagus degradans</name>
    <dbReference type="NCBI Taxonomy" id="86304"/>
    <lineage>
        <taxon>Bacteria</taxon>
        <taxon>Pseudomonadati</taxon>
        <taxon>Pseudomonadota</taxon>
        <taxon>Gammaproteobacteria</taxon>
        <taxon>Cellvibrionales</taxon>
        <taxon>Cellvibrionaceae</taxon>
        <taxon>Saccharophagus</taxon>
    </lineage>
</organism>
<dbReference type="PROSITE" id="PS50198">
    <property type="entry name" value="PPIC_PPIASE_2"/>
    <property type="match status" value="1"/>
</dbReference>
<keyword evidence="6 7" id="KW-0413">Isomerase</keyword>
<dbReference type="InterPro" id="IPR046357">
    <property type="entry name" value="PPIase_dom_sf"/>
</dbReference>
<feature type="domain" description="PpiC" evidence="8">
    <location>
        <begin position="124"/>
        <end position="226"/>
    </location>
</feature>
<accession>A0AAW7X3E6</accession>
<dbReference type="PROSITE" id="PS51257">
    <property type="entry name" value="PROKAR_LIPOPROTEIN"/>
    <property type="match status" value="1"/>
</dbReference>
<evidence type="ECO:0000256" key="2">
    <source>
        <dbReference type="ARBA" id="ARBA00007656"/>
    </source>
</evidence>
<evidence type="ECO:0000256" key="6">
    <source>
        <dbReference type="ARBA" id="ARBA00023235"/>
    </source>
</evidence>
<comment type="caution">
    <text evidence="9">The sequence shown here is derived from an EMBL/GenBank/DDBJ whole genome shotgun (WGS) entry which is preliminary data.</text>
</comment>
<name>A0AAW7X3E6_9GAMM</name>
<keyword evidence="5 7" id="KW-0697">Rotamase</keyword>
<dbReference type="RefSeq" id="WP_011468526.1">
    <property type="nucleotide sequence ID" value="NZ_JAUOPB010000001.1"/>
</dbReference>
<dbReference type="PROSITE" id="PS01096">
    <property type="entry name" value="PPIC_PPIASE_1"/>
    <property type="match status" value="1"/>
</dbReference>
<dbReference type="GeneID" id="98613720"/>
<dbReference type="InterPro" id="IPR023058">
    <property type="entry name" value="PPIase_PpiC_CS"/>
</dbReference>
<evidence type="ECO:0000313" key="9">
    <source>
        <dbReference type="EMBL" id="MDO6421151.1"/>
    </source>
</evidence>
<gene>
    <name evidence="9" type="ORF">Q4521_01565</name>
</gene>
<dbReference type="EMBL" id="JAUOPB010000001">
    <property type="protein sequence ID" value="MDO6421151.1"/>
    <property type="molecule type" value="Genomic_DNA"/>
</dbReference>
<protein>
    <recommendedName>
        <fullName evidence="3">peptidylprolyl isomerase</fullName>
        <ecNumber evidence="3">5.2.1.8</ecNumber>
    </recommendedName>
</protein>
<evidence type="ECO:0000256" key="4">
    <source>
        <dbReference type="ARBA" id="ARBA00022729"/>
    </source>
</evidence>
<dbReference type="Proteomes" id="UP001169760">
    <property type="component" value="Unassembled WGS sequence"/>
</dbReference>
<dbReference type="AlphaFoldDB" id="A0AAW7X3E6"/>
<evidence type="ECO:0000256" key="5">
    <source>
        <dbReference type="ARBA" id="ARBA00023110"/>
    </source>
</evidence>
<evidence type="ECO:0000313" key="10">
    <source>
        <dbReference type="Proteomes" id="UP001169760"/>
    </source>
</evidence>
<dbReference type="PANTHER" id="PTHR47245">
    <property type="entry name" value="PEPTIDYLPROLYL ISOMERASE"/>
    <property type="match status" value="1"/>
</dbReference>
<reference evidence="9" key="1">
    <citation type="submission" date="2023-07" db="EMBL/GenBank/DDBJ databases">
        <title>Genome content predicts the carbon catabolic preferences of heterotrophic bacteria.</title>
        <authorList>
            <person name="Gralka M."/>
        </authorList>
    </citation>
    <scope>NUCLEOTIDE SEQUENCE</scope>
    <source>
        <strain evidence="9">I3M17_2</strain>
    </source>
</reference>
<dbReference type="EC" id="5.2.1.8" evidence="3"/>
<dbReference type="SUPFAM" id="SSF54534">
    <property type="entry name" value="FKBP-like"/>
    <property type="match status" value="1"/>
</dbReference>
<comment type="similarity">
    <text evidence="2">Belongs to the PpiC/parvulin rotamase family.</text>
</comment>
<proteinExistence type="inferred from homology"/>
<evidence type="ECO:0000256" key="7">
    <source>
        <dbReference type="PROSITE-ProRule" id="PRU00278"/>
    </source>
</evidence>
<evidence type="ECO:0000256" key="3">
    <source>
        <dbReference type="ARBA" id="ARBA00013194"/>
    </source>
</evidence>